<dbReference type="AlphaFoldDB" id="A0A4C1SM29"/>
<sequence length="145" mass="15954">MGERNSRALALYFPTYAYPFSINFSICAVYAAAKAGRGPSCSLYSSTVFWLHCNCPGIAGHLPSKGDPSPICSLYGASCHSGYDSLVSLRRFRALCVIPNDSISKCSSPLTLSPRDNVSFRRSLSSYPSTVHHPPETRQRRDWLT</sequence>
<gene>
    <name evidence="3" type="ORF">EVAR_46063_1</name>
</gene>
<proteinExistence type="predicted"/>
<keyword evidence="2" id="KW-1133">Transmembrane helix</keyword>
<organism evidence="3 4">
    <name type="scientific">Eumeta variegata</name>
    <name type="common">Bagworm moth</name>
    <name type="synonym">Eumeta japonica</name>
    <dbReference type="NCBI Taxonomy" id="151549"/>
    <lineage>
        <taxon>Eukaryota</taxon>
        <taxon>Metazoa</taxon>
        <taxon>Ecdysozoa</taxon>
        <taxon>Arthropoda</taxon>
        <taxon>Hexapoda</taxon>
        <taxon>Insecta</taxon>
        <taxon>Pterygota</taxon>
        <taxon>Neoptera</taxon>
        <taxon>Endopterygota</taxon>
        <taxon>Lepidoptera</taxon>
        <taxon>Glossata</taxon>
        <taxon>Ditrysia</taxon>
        <taxon>Tineoidea</taxon>
        <taxon>Psychidae</taxon>
        <taxon>Oiketicinae</taxon>
        <taxon>Eumeta</taxon>
    </lineage>
</organism>
<protein>
    <submittedName>
        <fullName evidence="3">Uncharacterized protein</fullName>
    </submittedName>
</protein>
<dbReference type="EMBL" id="BGZK01003616">
    <property type="protein sequence ID" value="GBP03045.1"/>
    <property type="molecule type" value="Genomic_DNA"/>
</dbReference>
<evidence type="ECO:0000313" key="4">
    <source>
        <dbReference type="Proteomes" id="UP000299102"/>
    </source>
</evidence>
<evidence type="ECO:0000256" key="2">
    <source>
        <dbReference type="SAM" id="Phobius"/>
    </source>
</evidence>
<evidence type="ECO:0000256" key="1">
    <source>
        <dbReference type="SAM" id="MobiDB-lite"/>
    </source>
</evidence>
<name>A0A4C1SM29_EUMVA</name>
<feature type="transmembrane region" description="Helical" evidence="2">
    <location>
        <begin position="16"/>
        <end position="33"/>
    </location>
</feature>
<reference evidence="3 4" key="1">
    <citation type="journal article" date="2019" name="Commun. Biol.">
        <title>The bagworm genome reveals a unique fibroin gene that provides high tensile strength.</title>
        <authorList>
            <person name="Kono N."/>
            <person name="Nakamura H."/>
            <person name="Ohtoshi R."/>
            <person name="Tomita M."/>
            <person name="Numata K."/>
            <person name="Arakawa K."/>
        </authorList>
    </citation>
    <scope>NUCLEOTIDE SEQUENCE [LARGE SCALE GENOMIC DNA]</scope>
</reference>
<feature type="compositionally biased region" description="Basic and acidic residues" evidence="1">
    <location>
        <begin position="133"/>
        <end position="145"/>
    </location>
</feature>
<evidence type="ECO:0000313" key="3">
    <source>
        <dbReference type="EMBL" id="GBP03045.1"/>
    </source>
</evidence>
<keyword evidence="2" id="KW-0812">Transmembrane</keyword>
<feature type="region of interest" description="Disordered" evidence="1">
    <location>
        <begin position="126"/>
        <end position="145"/>
    </location>
</feature>
<accession>A0A4C1SM29</accession>
<keyword evidence="2" id="KW-0472">Membrane</keyword>
<comment type="caution">
    <text evidence="3">The sequence shown here is derived from an EMBL/GenBank/DDBJ whole genome shotgun (WGS) entry which is preliminary data.</text>
</comment>
<dbReference type="Proteomes" id="UP000299102">
    <property type="component" value="Unassembled WGS sequence"/>
</dbReference>
<keyword evidence="4" id="KW-1185">Reference proteome</keyword>